<protein>
    <submittedName>
        <fullName evidence="2">Uncharacterized protein</fullName>
    </submittedName>
</protein>
<sequence>MYGFPVNSSMLKLTVSLMALCLFMGGCASPRYFAAGLYSSRAEALAAQKKLPEAIVEFENAVRVYPSSAWAERARFRIASLVHQQGRVKEARSLFRSIADGREGPGAYVTEARYRLGQILRDEGDLLSSKREFTEVLSGEPSEELKASAAKQIGEIDAWIESQGDRNELMDAWREYVDAYNSHAQLMMKIAGHQRIEPEEIHRAFLKVKVTQERYEKLLSSRRREGTGDDRLEQSRIRYMSSYERYIRIAEKLHPDEYDRPEVHEALEAYQKDKAAYLEMKKRLSGEKSDSKYDDPVNTDIDDSTDAGRVR</sequence>
<reference evidence="2 3" key="1">
    <citation type="journal article" date="2017" name="ISME J.">
        <title>Potential for microbial H2 and metal transformations associated with novel bacteria and archaea in deep terrestrial subsurface sediments.</title>
        <authorList>
            <person name="Hernsdorf A.W."/>
            <person name="Amano Y."/>
            <person name="Miyakawa K."/>
            <person name="Ise K."/>
            <person name="Suzuki Y."/>
            <person name="Anantharaman K."/>
            <person name="Probst A."/>
            <person name="Burstein D."/>
            <person name="Thomas B.C."/>
            <person name="Banfield J.F."/>
        </authorList>
    </citation>
    <scope>NUCLEOTIDE SEQUENCE [LARGE SCALE GENOMIC DNA]</scope>
    <source>
        <strain evidence="2">HGW-Wallbacteria-1</strain>
    </source>
</reference>
<evidence type="ECO:0000313" key="2">
    <source>
        <dbReference type="EMBL" id="PKK92301.1"/>
    </source>
</evidence>
<name>A0A2N1PVD4_9BACT</name>
<comment type="caution">
    <text evidence="2">The sequence shown here is derived from an EMBL/GenBank/DDBJ whole genome shotgun (WGS) entry which is preliminary data.</text>
</comment>
<dbReference type="AlphaFoldDB" id="A0A2N1PVD4"/>
<dbReference type="Proteomes" id="UP000233256">
    <property type="component" value="Unassembled WGS sequence"/>
</dbReference>
<dbReference type="EMBL" id="PGXC01000001">
    <property type="protein sequence ID" value="PKK92301.1"/>
    <property type="molecule type" value="Genomic_DNA"/>
</dbReference>
<gene>
    <name evidence="2" type="ORF">CVV64_02485</name>
</gene>
<proteinExistence type="predicted"/>
<dbReference type="InterPro" id="IPR011990">
    <property type="entry name" value="TPR-like_helical_dom_sf"/>
</dbReference>
<dbReference type="SUPFAM" id="SSF48452">
    <property type="entry name" value="TPR-like"/>
    <property type="match status" value="1"/>
</dbReference>
<evidence type="ECO:0000313" key="3">
    <source>
        <dbReference type="Proteomes" id="UP000233256"/>
    </source>
</evidence>
<accession>A0A2N1PVD4</accession>
<dbReference type="Gene3D" id="1.25.40.10">
    <property type="entry name" value="Tetratricopeptide repeat domain"/>
    <property type="match status" value="2"/>
</dbReference>
<feature type="region of interest" description="Disordered" evidence="1">
    <location>
        <begin position="284"/>
        <end position="311"/>
    </location>
</feature>
<evidence type="ECO:0000256" key="1">
    <source>
        <dbReference type="SAM" id="MobiDB-lite"/>
    </source>
</evidence>
<feature type="compositionally biased region" description="Basic and acidic residues" evidence="1">
    <location>
        <begin position="284"/>
        <end position="295"/>
    </location>
</feature>
<organism evidence="2 3">
    <name type="scientific">Candidatus Wallbacteria bacterium HGW-Wallbacteria-1</name>
    <dbReference type="NCBI Taxonomy" id="2013854"/>
    <lineage>
        <taxon>Bacteria</taxon>
        <taxon>Candidatus Walliibacteriota</taxon>
    </lineage>
</organism>